<dbReference type="AlphaFoldDB" id="A0A3D9YZT2"/>
<dbReference type="OrthoDB" id="8454255at2"/>
<keyword evidence="3" id="KW-1185">Reference proteome</keyword>
<evidence type="ECO:0000313" key="3">
    <source>
        <dbReference type="Proteomes" id="UP000256900"/>
    </source>
</evidence>
<evidence type="ECO:0000313" key="2">
    <source>
        <dbReference type="EMBL" id="REF88101.1"/>
    </source>
</evidence>
<organism evidence="2 3">
    <name type="scientific">Methylovirgula ligni</name>
    <dbReference type="NCBI Taxonomy" id="569860"/>
    <lineage>
        <taxon>Bacteria</taxon>
        <taxon>Pseudomonadati</taxon>
        <taxon>Pseudomonadota</taxon>
        <taxon>Alphaproteobacteria</taxon>
        <taxon>Hyphomicrobiales</taxon>
        <taxon>Beijerinckiaceae</taxon>
        <taxon>Methylovirgula</taxon>
    </lineage>
</organism>
<proteinExistence type="predicted"/>
<dbReference type="RefSeq" id="WP_129396517.1">
    <property type="nucleotide sequence ID" value="NZ_CP025086.1"/>
</dbReference>
<dbReference type="EMBL" id="QUMO01000002">
    <property type="protein sequence ID" value="REF88101.1"/>
    <property type="molecule type" value="Genomic_DNA"/>
</dbReference>
<protein>
    <submittedName>
        <fullName evidence="2">Uncharacterized protein</fullName>
    </submittedName>
</protein>
<accession>A0A3D9YZT2</accession>
<gene>
    <name evidence="2" type="ORF">DES32_1742</name>
</gene>
<reference evidence="2 3" key="1">
    <citation type="submission" date="2018-08" db="EMBL/GenBank/DDBJ databases">
        <title>Genomic Encyclopedia of Type Strains, Phase IV (KMG-IV): sequencing the most valuable type-strain genomes for metagenomic binning, comparative biology and taxonomic classification.</title>
        <authorList>
            <person name="Goeker M."/>
        </authorList>
    </citation>
    <scope>NUCLEOTIDE SEQUENCE [LARGE SCALE GENOMIC DNA]</scope>
    <source>
        <strain evidence="2 3">BW863</strain>
    </source>
</reference>
<feature type="region of interest" description="Disordered" evidence="1">
    <location>
        <begin position="43"/>
        <end position="65"/>
    </location>
</feature>
<sequence>MGELLAFRVQPRVSRRDVSRTEGAEILFFTGVRYVRMEDYVDDRTARNHRPDDKRQPVRRELAPH</sequence>
<dbReference type="Proteomes" id="UP000256900">
    <property type="component" value="Unassembled WGS sequence"/>
</dbReference>
<evidence type="ECO:0000256" key="1">
    <source>
        <dbReference type="SAM" id="MobiDB-lite"/>
    </source>
</evidence>
<comment type="caution">
    <text evidence="2">The sequence shown here is derived from an EMBL/GenBank/DDBJ whole genome shotgun (WGS) entry which is preliminary data.</text>
</comment>
<name>A0A3D9YZT2_9HYPH</name>